<evidence type="ECO:0000313" key="1">
    <source>
        <dbReference type="EMBL" id="GMT30170.1"/>
    </source>
</evidence>
<gene>
    <name evidence="1" type="ORF">PFISCL1PPCAC_21467</name>
</gene>
<organism evidence="1 2">
    <name type="scientific">Pristionchus fissidentatus</name>
    <dbReference type="NCBI Taxonomy" id="1538716"/>
    <lineage>
        <taxon>Eukaryota</taxon>
        <taxon>Metazoa</taxon>
        <taxon>Ecdysozoa</taxon>
        <taxon>Nematoda</taxon>
        <taxon>Chromadorea</taxon>
        <taxon>Rhabditida</taxon>
        <taxon>Rhabditina</taxon>
        <taxon>Diplogasteromorpha</taxon>
        <taxon>Diplogasteroidea</taxon>
        <taxon>Neodiplogasteridae</taxon>
        <taxon>Pristionchus</taxon>
    </lineage>
</organism>
<reference evidence="1" key="1">
    <citation type="submission" date="2023-10" db="EMBL/GenBank/DDBJ databases">
        <title>Genome assembly of Pristionchus species.</title>
        <authorList>
            <person name="Yoshida K."/>
            <person name="Sommer R.J."/>
        </authorList>
    </citation>
    <scope>NUCLEOTIDE SEQUENCE</scope>
    <source>
        <strain evidence="1">RS5133</strain>
    </source>
</reference>
<evidence type="ECO:0000313" key="2">
    <source>
        <dbReference type="Proteomes" id="UP001432322"/>
    </source>
</evidence>
<keyword evidence="2" id="KW-1185">Reference proteome</keyword>
<comment type="caution">
    <text evidence="1">The sequence shown here is derived from an EMBL/GenBank/DDBJ whole genome shotgun (WGS) entry which is preliminary data.</text>
</comment>
<accession>A0AAV5WES9</accession>
<sequence>MTIFVDLCAGLHGMNLTKLKAGTDCSRALSTSIGSSTQHAHFRLITINSVANRTITTIDPNTMNTATQILSIVGVVLVV</sequence>
<dbReference type="EMBL" id="BTSY01000005">
    <property type="protein sequence ID" value="GMT30170.1"/>
    <property type="molecule type" value="Genomic_DNA"/>
</dbReference>
<name>A0AAV5WES9_9BILA</name>
<dbReference type="AlphaFoldDB" id="A0AAV5WES9"/>
<protein>
    <submittedName>
        <fullName evidence="1">Uncharacterized protein</fullName>
    </submittedName>
</protein>
<proteinExistence type="predicted"/>
<dbReference type="Proteomes" id="UP001432322">
    <property type="component" value="Unassembled WGS sequence"/>
</dbReference>